<organism evidence="1 2">
    <name type="scientific">Romanomermis culicivorax</name>
    <name type="common">Nematode worm</name>
    <dbReference type="NCBI Taxonomy" id="13658"/>
    <lineage>
        <taxon>Eukaryota</taxon>
        <taxon>Metazoa</taxon>
        <taxon>Ecdysozoa</taxon>
        <taxon>Nematoda</taxon>
        <taxon>Enoplea</taxon>
        <taxon>Dorylaimia</taxon>
        <taxon>Mermithida</taxon>
        <taxon>Mermithoidea</taxon>
        <taxon>Mermithidae</taxon>
        <taxon>Romanomermis</taxon>
    </lineage>
</organism>
<protein>
    <submittedName>
        <fullName evidence="2">Uncharacterized protein</fullName>
    </submittedName>
</protein>
<dbReference type="Proteomes" id="UP000887565">
    <property type="component" value="Unplaced"/>
</dbReference>
<proteinExistence type="predicted"/>
<evidence type="ECO:0000313" key="2">
    <source>
        <dbReference type="WBParaSite" id="nRc.2.0.1.t33732-RA"/>
    </source>
</evidence>
<evidence type="ECO:0000313" key="1">
    <source>
        <dbReference type="Proteomes" id="UP000887565"/>
    </source>
</evidence>
<dbReference type="WBParaSite" id="nRc.2.0.1.t33732-RA">
    <property type="protein sequence ID" value="nRc.2.0.1.t33732-RA"/>
    <property type="gene ID" value="nRc.2.0.1.g33732"/>
</dbReference>
<keyword evidence="1" id="KW-1185">Reference proteome</keyword>
<accession>A0A915K759</accession>
<name>A0A915K759_ROMCU</name>
<dbReference type="AlphaFoldDB" id="A0A915K759"/>
<reference evidence="2" key="1">
    <citation type="submission" date="2022-11" db="UniProtKB">
        <authorList>
            <consortium name="WormBaseParasite"/>
        </authorList>
    </citation>
    <scope>IDENTIFICATION</scope>
</reference>
<sequence length="171" mass="19606">MKSSSDIFAEVDNVAIWSMHTNFFSSDGSFGTDFFDDLRFLDCLLIIDKMINSNRYPSIPSNPAQIFVNKTIGKWTLKIVRNCENMLTSTVNEFFINLIKPLFHLYGTLTCSNRNCLNKEVVNQIDMLNKKTEGKMDKFVGQELSKHHDQCKQRLGDQRCGIPSRLSNPTQ</sequence>